<reference evidence="1" key="1">
    <citation type="submission" date="2019-10" db="EMBL/GenBank/DDBJ databases">
        <title>Draft genome sequence of Panacibacter sp. KCS-6.</title>
        <authorList>
            <person name="Yim K.J."/>
        </authorList>
    </citation>
    <scope>NUCLEOTIDE SEQUENCE</scope>
    <source>
        <strain evidence="1">KCS-6</strain>
    </source>
</reference>
<name>A0A8J8FH14_9BACT</name>
<organism evidence="1 2">
    <name type="scientific">Limnovirga soli</name>
    <dbReference type="NCBI Taxonomy" id="2656915"/>
    <lineage>
        <taxon>Bacteria</taxon>
        <taxon>Pseudomonadati</taxon>
        <taxon>Bacteroidota</taxon>
        <taxon>Chitinophagia</taxon>
        <taxon>Chitinophagales</taxon>
        <taxon>Chitinophagaceae</taxon>
        <taxon>Limnovirga</taxon>
    </lineage>
</organism>
<dbReference type="Proteomes" id="UP000598971">
    <property type="component" value="Unassembled WGS sequence"/>
</dbReference>
<evidence type="ECO:0000313" key="1">
    <source>
        <dbReference type="EMBL" id="NNV57267.1"/>
    </source>
</evidence>
<protein>
    <submittedName>
        <fullName evidence="1">Uncharacterized protein</fullName>
    </submittedName>
</protein>
<dbReference type="EMBL" id="WHPF01000014">
    <property type="protein sequence ID" value="NNV57267.1"/>
    <property type="molecule type" value="Genomic_DNA"/>
</dbReference>
<keyword evidence="2" id="KW-1185">Reference proteome</keyword>
<gene>
    <name evidence="1" type="ORF">GD597_17480</name>
</gene>
<evidence type="ECO:0000313" key="2">
    <source>
        <dbReference type="Proteomes" id="UP000598971"/>
    </source>
</evidence>
<comment type="caution">
    <text evidence="1">The sequence shown here is derived from an EMBL/GenBank/DDBJ whole genome shotgun (WGS) entry which is preliminary data.</text>
</comment>
<accession>A0A8J8FH14</accession>
<proteinExistence type="predicted"/>
<sequence length="117" mass="12779">MQEQNSEMVVMMLNGQTDGFCIKRRQLLQRNTIQLPATCLVSKKSKITEPAILIEDIEDGAPIAGGIFSGMAKNISGYLKVIENTRLILVKAGEANNLYATNFDSTKALTLSFIKAA</sequence>
<dbReference type="RefSeq" id="WP_171609217.1">
    <property type="nucleotide sequence ID" value="NZ_WHPF01000014.1"/>
</dbReference>
<dbReference type="AlphaFoldDB" id="A0A8J8FH14"/>